<dbReference type="PANTHER" id="PTHR13604:SF0">
    <property type="entry name" value="ABASIC SITE PROCESSING PROTEIN HMCES"/>
    <property type="match status" value="1"/>
</dbReference>
<keyword evidence="3" id="KW-0227">DNA damage</keyword>
<evidence type="ECO:0000313" key="9">
    <source>
        <dbReference type="EMBL" id="MDO6423949.1"/>
    </source>
</evidence>
<reference evidence="9" key="1">
    <citation type="submission" date="2023-07" db="EMBL/GenBank/DDBJ databases">
        <title>Genome content predicts the carbon catabolic preferences of heterotrophic bacteria.</title>
        <authorList>
            <person name="Gralka M."/>
        </authorList>
    </citation>
    <scope>NUCLEOTIDE SEQUENCE</scope>
    <source>
        <strain evidence="9">I3M17_2</strain>
    </source>
</reference>
<keyword evidence="6" id="KW-0238">DNA-binding</keyword>
<keyword evidence="4 8" id="KW-0378">Hydrolase</keyword>
<protein>
    <recommendedName>
        <fullName evidence="8">Abasic site processing protein</fullName>
        <ecNumber evidence="8">3.4.-.-</ecNumber>
    </recommendedName>
</protein>
<dbReference type="PANTHER" id="PTHR13604">
    <property type="entry name" value="DC12-RELATED"/>
    <property type="match status" value="1"/>
</dbReference>
<evidence type="ECO:0000256" key="6">
    <source>
        <dbReference type="ARBA" id="ARBA00023125"/>
    </source>
</evidence>
<dbReference type="InterPro" id="IPR003738">
    <property type="entry name" value="SRAP"/>
</dbReference>
<sequence>MCGRFVNHLADMHRWAALLKGWPAGGALSYNVAPTTQVPLLTAQGSQMMSWGLVPAWSKEAKTQYATFNARLESAAEKPAFRNAWRAKRTCIVPMRGYYEWRVEGGKKQPYLVQHASQPLFVAGLWEPRQGASSFTLLTRPACENLNALHPRQPCVLPVEALDGWLQGDMQLMDEPPAQVNQYLDYYAVSTEVGSVRNDHERLIKPLEGDSEPDLFG</sequence>
<evidence type="ECO:0000313" key="10">
    <source>
        <dbReference type="Proteomes" id="UP001169760"/>
    </source>
</evidence>
<dbReference type="AlphaFoldDB" id="A0AAW7XC47"/>
<dbReference type="GO" id="GO:0106300">
    <property type="term" value="P:protein-DNA covalent cross-linking repair"/>
    <property type="evidence" value="ECO:0007669"/>
    <property type="project" value="InterPro"/>
</dbReference>
<evidence type="ECO:0000256" key="1">
    <source>
        <dbReference type="ARBA" id="ARBA00008136"/>
    </source>
</evidence>
<dbReference type="GO" id="GO:0008233">
    <property type="term" value="F:peptidase activity"/>
    <property type="evidence" value="ECO:0007669"/>
    <property type="project" value="UniProtKB-KW"/>
</dbReference>
<dbReference type="GO" id="GO:0003697">
    <property type="term" value="F:single-stranded DNA binding"/>
    <property type="evidence" value="ECO:0007669"/>
    <property type="project" value="InterPro"/>
</dbReference>
<comment type="similarity">
    <text evidence="1 8">Belongs to the SOS response-associated peptidase family.</text>
</comment>
<organism evidence="9 10">
    <name type="scientific">Saccharophagus degradans</name>
    <dbReference type="NCBI Taxonomy" id="86304"/>
    <lineage>
        <taxon>Bacteria</taxon>
        <taxon>Pseudomonadati</taxon>
        <taxon>Pseudomonadota</taxon>
        <taxon>Gammaproteobacteria</taxon>
        <taxon>Cellvibrionales</taxon>
        <taxon>Cellvibrionaceae</taxon>
        <taxon>Saccharophagus</taxon>
    </lineage>
</organism>
<evidence type="ECO:0000256" key="8">
    <source>
        <dbReference type="RuleBase" id="RU364100"/>
    </source>
</evidence>
<keyword evidence="2 8" id="KW-0645">Protease</keyword>
<dbReference type="GO" id="GO:0006508">
    <property type="term" value="P:proteolysis"/>
    <property type="evidence" value="ECO:0007669"/>
    <property type="project" value="UniProtKB-KW"/>
</dbReference>
<dbReference type="RefSeq" id="WP_280945862.1">
    <property type="nucleotide sequence ID" value="NZ_CP123764.1"/>
</dbReference>
<evidence type="ECO:0000256" key="7">
    <source>
        <dbReference type="ARBA" id="ARBA00023239"/>
    </source>
</evidence>
<dbReference type="InterPro" id="IPR036590">
    <property type="entry name" value="SRAP-like"/>
</dbReference>
<accession>A0AAW7XC47</accession>
<dbReference type="GO" id="GO:0016829">
    <property type="term" value="F:lyase activity"/>
    <property type="evidence" value="ECO:0007669"/>
    <property type="project" value="UniProtKB-KW"/>
</dbReference>
<dbReference type="Gene3D" id="3.90.1680.10">
    <property type="entry name" value="SOS response associated peptidase-like"/>
    <property type="match status" value="1"/>
</dbReference>
<comment type="caution">
    <text evidence="9">The sequence shown here is derived from an EMBL/GenBank/DDBJ whole genome shotgun (WGS) entry which is preliminary data.</text>
</comment>
<name>A0AAW7XC47_9GAMM</name>
<dbReference type="EC" id="3.4.-.-" evidence="8"/>
<dbReference type="EMBL" id="JAUOPB010000012">
    <property type="protein sequence ID" value="MDO6423949.1"/>
    <property type="molecule type" value="Genomic_DNA"/>
</dbReference>
<evidence type="ECO:0000256" key="5">
    <source>
        <dbReference type="ARBA" id="ARBA00023124"/>
    </source>
</evidence>
<keyword evidence="5" id="KW-0190">Covalent protein-DNA linkage</keyword>
<proteinExistence type="inferred from homology"/>
<gene>
    <name evidence="9" type="ORF">Q4521_15805</name>
</gene>
<evidence type="ECO:0000256" key="3">
    <source>
        <dbReference type="ARBA" id="ARBA00022763"/>
    </source>
</evidence>
<dbReference type="Proteomes" id="UP001169760">
    <property type="component" value="Unassembled WGS sequence"/>
</dbReference>
<evidence type="ECO:0000256" key="2">
    <source>
        <dbReference type="ARBA" id="ARBA00022670"/>
    </source>
</evidence>
<dbReference type="Pfam" id="PF02586">
    <property type="entry name" value="SRAP"/>
    <property type="match status" value="1"/>
</dbReference>
<evidence type="ECO:0000256" key="4">
    <source>
        <dbReference type="ARBA" id="ARBA00022801"/>
    </source>
</evidence>
<dbReference type="SUPFAM" id="SSF143081">
    <property type="entry name" value="BB1717-like"/>
    <property type="match status" value="1"/>
</dbReference>
<keyword evidence="7" id="KW-0456">Lyase</keyword>